<name>A0A4Y2M1R5_ARAVE</name>
<keyword evidence="3" id="KW-1185">Reference proteome</keyword>
<evidence type="ECO:0000259" key="1">
    <source>
        <dbReference type="Pfam" id="PF00078"/>
    </source>
</evidence>
<dbReference type="InterPro" id="IPR043502">
    <property type="entry name" value="DNA/RNA_pol_sf"/>
</dbReference>
<dbReference type="EMBL" id="BGPR01006513">
    <property type="protein sequence ID" value="GBN19637.1"/>
    <property type="molecule type" value="Genomic_DNA"/>
</dbReference>
<dbReference type="OrthoDB" id="6430458at2759"/>
<sequence length="155" mass="18202">MLWLWKARLHKNQVSFLYNQKEVQFLLEKDVIEECESTYGAPVILIPKPDGKTRLCIDYLKLNEIKVPDSYPLPRMDDLLESAKHPTFMSTIDLKSEYHHMNVHPADRDETAFVFPFGTFRFKKMPFGLQNAPGTFKRLMDMFCRNLLRNCSPSE</sequence>
<evidence type="ECO:0000313" key="3">
    <source>
        <dbReference type="Proteomes" id="UP000499080"/>
    </source>
</evidence>
<accession>A0A4Y2M1R5</accession>
<comment type="caution">
    <text evidence="2">The sequence shown here is derived from an EMBL/GenBank/DDBJ whole genome shotgun (WGS) entry which is preliminary data.</text>
</comment>
<dbReference type="CDD" id="cd01647">
    <property type="entry name" value="RT_LTR"/>
    <property type="match status" value="1"/>
</dbReference>
<dbReference type="Gene3D" id="3.30.70.270">
    <property type="match status" value="1"/>
</dbReference>
<dbReference type="Pfam" id="PF00078">
    <property type="entry name" value="RVT_1"/>
    <property type="match status" value="1"/>
</dbReference>
<dbReference type="PANTHER" id="PTHR24559">
    <property type="entry name" value="TRANSPOSON TY3-I GAG-POL POLYPROTEIN"/>
    <property type="match status" value="1"/>
</dbReference>
<protein>
    <submittedName>
        <fullName evidence="2">Transposon Ty3-I Gag-Pol polyprotein</fullName>
    </submittedName>
</protein>
<gene>
    <name evidence="2" type="primary">TY3B-I_528</name>
    <name evidence="2" type="ORF">AVEN_6791_1</name>
</gene>
<dbReference type="InterPro" id="IPR043128">
    <property type="entry name" value="Rev_trsase/Diguanyl_cyclase"/>
</dbReference>
<dbReference type="GO" id="GO:0071897">
    <property type="term" value="P:DNA biosynthetic process"/>
    <property type="evidence" value="ECO:0007669"/>
    <property type="project" value="UniProtKB-ARBA"/>
</dbReference>
<reference evidence="2 3" key="1">
    <citation type="journal article" date="2019" name="Sci. Rep.">
        <title>Orb-weaving spider Araneus ventricosus genome elucidates the spidroin gene catalogue.</title>
        <authorList>
            <person name="Kono N."/>
            <person name="Nakamura H."/>
            <person name="Ohtoshi R."/>
            <person name="Moran D.A.P."/>
            <person name="Shinohara A."/>
            <person name="Yoshida Y."/>
            <person name="Fujiwara M."/>
            <person name="Mori M."/>
            <person name="Tomita M."/>
            <person name="Arakawa K."/>
        </authorList>
    </citation>
    <scope>NUCLEOTIDE SEQUENCE [LARGE SCALE GENOMIC DNA]</scope>
</reference>
<evidence type="ECO:0000313" key="2">
    <source>
        <dbReference type="EMBL" id="GBN19637.1"/>
    </source>
</evidence>
<dbReference type="SUPFAM" id="SSF56672">
    <property type="entry name" value="DNA/RNA polymerases"/>
    <property type="match status" value="1"/>
</dbReference>
<dbReference type="InterPro" id="IPR000477">
    <property type="entry name" value="RT_dom"/>
</dbReference>
<dbReference type="AlphaFoldDB" id="A0A4Y2M1R5"/>
<dbReference type="Proteomes" id="UP000499080">
    <property type="component" value="Unassembled WGS sequence"/>
</dbReference>
<dbReference type="Gene3D" id="3.10.10.10">
    <property type="entry name" value="HIV Type 1 Reverse Transcriptase, subunit A, domain 1"/>
    <property type="match status" value="1"/>
</dbReference>
<proteinExistence type="predicted"/>
<dbReference type="PANTHER" id="PTHR24559:SF444">
    <property type="entry name" value="REVERSE TRANSCRIPTASE DOMAIN-CONTAINING PROTEIN"/>
    <property type="match status" value="1"/>
</dbReference>
<feature type="domain" description="Reverse transcriptase" evidence="1">
    <location>
        <begin position="46"/>
        <end position="149"/>
    </location>
</feature>
<dbReference type="InterPro" id="IPR053134">
    <property type="entry name" value="RNA-dir_DNA_polymerase"/>
</dbReference>
<organism evidence="2 3">
    <name type="scientific">Araneus ventricosus</name>
    <name type="common">Orbweaver spider</name>
    <name type="synonym">Epeira ventricosa</name>
    <dbReference type="NCBI Taxonomy" id="182803"/>
    <lineage>
        <taxon>Eukaryota</taxon>
        <taxon>Metazoa</taxon>
        <taxon>Ecdysozoa</taxon>
        <taxon>Arthropoda</taxon>
        <taxon>Chelicerata</taxon>
        <taxon>Arachnida</taxon>
        <taxon>Araneae</taxon>
        <taxon>Araneomorphae</taxon>
        <taxon>Entelegynae</taxon>
        <taxon>Araneoidea</taxon>
        <taxon>Araneidae</taxon>
        <taxon>Araneus</taxon>
    </lineage>
</organism>